<evidence type="ECO:0000256" key="6">
    <source>
        <dbReference type="SAM" id="Phobius"/>
    </source>
</evidence>
<dbReference type="PIRSF" id="PIRSF002457">
    <property type="entry name" value="DASS"/>
    <property type="match status" value="1"/>
</dbReference>
<keyword evidence="4 6" id="KW-1133">Transmembrane helix</keyword>
<evidence type="ECO:0000256" key="2">
    <source>
        <dbReference type="ARBA" id="ARBA00007349"/>
    </source>
</evidence>
<evidence type="ECO:0000313" key="8">
    <source>
        <dbReference type="Proteomes" id="UP000487929"/>
    </source>
</evidence>
<dbReference type="GO" id="GO:0022857">
    <property type="term" value="F:transmembrane transporter activity"/>
    <property type="evidence" value="ECO:0007669"/>
    <property type="project" value="InterPro"/>
</dbReference>
<protein>
    <submittedName>
        <fullName evidence="7">DASS family sodium-coupled anion symporter</fullName>
    </submittedName>
</protein>
<dbReference type="InterPro" id="IPR030676">
    <property type="entry name" value="CitT-rel"/>
</dbReference>
<dbReference type="GO" id="GO:0016020">
    <property type="term" value="C:membrane"/>
    <property type="evidence" value="ECO:0007669"/>
    <property type="project" value="UniProtKB-SubCell"/>
</dbReference>
<sequence>MSQTHEGASDLRLVPALVAVVVGLVVWLLPQPAEVSDQGWLMLAMFIGTIAAIIGKAMPIGALSIVAIAMVAASGVTSDQPGTAIRDALGSFTSPLIWLIAVAIMISRSLIKTGLGSRIGYYFISVFGKRTLGIGYALALSELTIAPVTPSNTARGGGIMHPIMQSIAHSFGSTPENGNTGKIGKYLALVNYHSNPITSAMFVTATAPNPLTVKLIAEATGAAITLSWTTWALAMLLPGLAAIALMPLVLYLLYPPEIKKTEDAASFARQQLSDLGRMQRDEKITLGVFVMLLLLWAGVPAWLLGDAFALHSATAALIGLAVLLLTGVLTWKDVLNEKSAWDTLVWFGALVMMASQLNQLGVVAWFSSTIEGLITQTGVGWLGASSLLILVFLYSHYFFASTTAHITAMMGAFLAVGLAMGAPAMPFVLSMAAASSIMMTLTHYATGTSPVIFGSGYVPLGEWWRAGFIMSVVNLLVWVVVGGLWWKLLGYW</sequence>
<accession>A0A7X4W4J9</accession>
<dbReference type="NCBIfam" id="TIGR00785">
    <property type="entry name" value="dass"/>
    <property type="match status" value="1"/>
</dbReference>
<proteinExistence type="inferred from homology"/>
<evidence type="ECO:0000256" key="3">
    <source>
        <dbReference type="ARBA" id="ARBA00022692"/>
    </source>
</evidence>
<dbReference type="InterPro" id="IPR001898">
    <property type="entry name" value="SLC13A/DASS"/>
</dbReference>
<dbReference type="OrthoDB" id="3170849at2"/>
<comment type="subcellular location">
    <subcellularLocation>
        <location evidence="1">Membrane</location>
        <topology evidence="1">Multi-pass membrane protein</topology>
    </subcellularLocation>
</comment>
<feature type="transmembrane region" description="Helical" evidence="6">
    <location>
        <begin position="412"/>
        <end position="434"/>
    </location>
</feature>
<feature type="transmembrane region" description="Helical" evidence="6">
    <location>
        <begin position="12"/>
        <end position="29"/>
    </location>
</feature>
<dbReference type="Pfam" id="PF00939">
    <property type="entry name" value="Na_sulph_symp"/>
    <property type="match status" value="1"/>
</dbReference>
<keyword evidence="8" id="KW-1185">Reference proteome</keyword>
<feature type="transmembrane region" description="Helical" evidence="6">
    <location>
        <begin position="378"/>
        <end position="400"/>
    </location>
</feature>
<feature type="transmembrane region" description="Helical" evidence="6">
    <location>
        <begin position="88"/>
        <end position="107"/>
    </location>
</feature>
<evidence type="ECO:0000256" key="5">
    <source>
        <dbReference type="ARBA" id="ARBA00023136"/>
    </source>
</evidence>
<dbReference type="RefSeq" id="WP_161431586.1">
    <property type="nucleotide sequence ID" value="NZ_WUTT01000001.1"/>
</dbReference>
<dbReference type="PANTHER" id="PTHR42826">
    <property type="entry name" value="DICARBOXYLATE TRANSPORTER 2.1, CHLOROPLASTIC"/>
    <property type="match status" value="1"/>
</dbReference>
<comment type="similarity">
    <text evidence="2">Belongs to the SLC13A/DASS transporter (TC 2.A.47) family. DIT1 subfamily.</text>
</comment>
<reference evidence="7 8" key="1">
    <citation type="submission" date="2019-12" db="EMBL/GenBank/DDBJ databases">
        <title>Draft genome sequencing of Halomonas alimentaria DSM 15356.</title>
        <authorList>
            <person name="Pandiyan K."/>
            <person name="Kushwaha P."/>
            <person name="Gowdham M."/>
            <person name="Chakdar H."/>
            <person name="Singh A."/>
            <person name="Kumar M."/>
            <person name="Saxena A.K."/>
        </authorList>
    </citation>
    <scope>NUCLEOTIDE SEQUENCE [LARGE SCALE GENOMIC DNA]</scope>
    <source>
        <strain evidence="7 8">DSM 15356</strain>
    </source>
</reference>
<feature type="transmembrane region" description="Helical" evidence="6">
    <location>
        <begin position="463"/>
        <end position="486"/>
    </location>
</feature>
<keyword evidence="3 6" id="KW-0812">Transmembrane</keyword>
<evidence type="ECO:0000256" key="4">
    <source>
        <dbReference type="ARBA" id="ARBA00022989"/>
    </source>
</evidence>
<evidence type="ECO:0000256" key="1">
    <source>
        <dbReference type="ARBA" id="ARBA00004141"/>
    </source>
</evidence>
<keyword evidence="5 6" id="KW-0472">Membrane</keyword>
<dbReference type="AlphaFoldDB" id="A0A7X4W4J9"/>
<organism evidence="7 8">
    <name type="scientific">Halomonas alimentaria</name>
    <dbReference type="NCBI Taxonomy" id="147248"/>
    <lineage>
        <taxon>Bacteria</taxon>
        <taxon>Pseudomonadati</taxon>
        <taxon>Pseudomonadota</taxon>
        <taxon>Gammaproteobacteria</taxon>
        <taxon>Oceanospirillales</taxon>
        <taxon>Halomonadaceae</taxon>
        <taxon>Halomonas</taxon>
    </lineage>
</organism>
<feature type="transmembrane region" description="Helical" evidence="6">
    <location>
        <begin position="231"/>
        <end position="254"/>
    </location>
</feature>
<feature type="transmembrane region" description="Helical" evidence="6">
    <location>
        <begin position="284"/>
        <end position="303"/>
    </location>
</feature>
<dbReference type="Proteomes" id="UP000487929">
    <property type="component" value="Unassembled WGS sequence"/>
</dbReference>
<feature type="transmembrane region" description="Helical" evidence="6">
    <location>
        <begin position="41"/>
        <end position="68"/>
    </location>
</feature>
<feature type="transmembrane region" description="Helical" evidence="6">
    <location>
        <begin position="343"/>
        <end position="366"/>
    </location>
</feature>
<gene>
    <name evidence="7" type="ORF">GRB96_07625</name>
</gene>
<comment type="caution">
    <text evidence="7">The sequence shown here is derived from an EMBL/GenBank/DDBJ whole genome shotgun (WGS) entry which is preliminary data.</text>
</comment>
<name>A0A7X4W4J9_9GAMM</name>
<feature type="transmembrane region" description="Helical" evidence="6">
    <location>
        <begin position="309"/>
        <end position="331"/>
    </location>
</feature>
<dbReference type="EMBL" id="WUTT01000001">
    <property type="protein sequence ID" value="NAW34285.1"/>
    <property type="molecule type" value="Genomic_DNA"/>
</dbReference>
<evidence type="ECO:0000313" key="7">
    <source>
        <dbReference type="EMBL" id="NAW34285.1"/>
    </source>
</evidence>